<feature type="region of interest" description="Disordered" evidence="1">
    <location>
        <begin position="405"/>
        <end position="451"/>
    </location>
</feature>
<accession>L8GL21</accession>
<dbReference type="AlphaFoldDB" id="L8GL21"/>
<gene>
    <name evidence="2" type="ORF">ACA1_305160</name>
</gene>
<name>L8GL21_ACACF</name>
<evidence type="ECO:0008006" key="4">
    <source>
        <dbReference type="Google" id="ProtNLM"/>
    </source>
</evidence>
<dbReference type="VEuPathDB" id="AmoebaDB:ACA1_305160"/>
<evidence type="ECO:0000313" key="3">
    <source>
        <dbReference type="Proteomes" id="UP000011083"/>
    </source>
</evidence>
<feature type="compositionally biased region" description="Basic and acidic residues" evidence="1">
    <location>
        <begin position="268"/>
        <end position="301"/>
    </location>
</feature>
<evidence type="ECO:0000256" key="1">
    <source>
        <dbReference type="SAM" id="MobiDB-lite"/>
    </source>
</evidence>
<dbReference type="KEGG" id="acan:ACA1_305160"/>
<feature type="region of interest" description="Disordered" evidence="1">
    <location>
        <begin position="112"/>
        <end position="139"/>
    </location>
</feature>
<reference evidence="2 3" key="1">
    <citation type="journal article" date="2013" name="Genome Biol.">
        <title>Genome of Acanthamoeba castellanii highlights extensive lateral gene transfer and early evolution of tyrosine kinase signaling.</title>
        <authorList>
            <person name="Clarke M."/>
            <person name="Lohan A.J."/>
            <person name="Liu B."/>
            <person name="Lagkouvardos I."/>
            <person name="Roy S."/>
            <person name="Zafar N."/>
            <person name="Bertelli C."/>
            <person name="Schilde C."/>
            <person name="Kianianmomeni A."/>
            <person name="Burglin T.R."/>
            <person name="Frech C."/>
            <person name="Turcotte B."/>
            <person name="Kopec K.O."/>
            <person name="Synnott J.M."/>
            <person name="Choo C."/>
            <person name="Paponov I."/>
            <person name="Finkler A."/>
            <person name="Soon Heng Tan C."/>
            <person name="Hutchins A.P."/>
            <person name="Weinmeier T."/>
            <person name="Rattei T."/>
            <person name="Chu J.S."/>
            <person name="Gimenez G."/>
            <person name="Irimia M."/>
            <person name="Rigden D.J."/>
            <person name="Fitzpatrick D.A."/>
            <person name="Lorenzo-Morales J."/>
            <person name="Bateman A."/>
            <person name="Chiu C.H."/>
            <person name="Tang P."/>
            <person name="Hegemann P."/>
            <person name="Fromm H."/>
            <person name="Raoult D."/>
            <person name="Greub G."/>
            <person name="Miranda-Saavedra D."/>
            <person name="Chen N."/>
            <person name="Nash P."/>
            <person name="Ginger M.L."/>
            <person name="Horn M."/>
            <person name="Schaap P."/>
            <person name="Caler L."/>
            <person name="Loftus B."/>
        </authorList>
    </citation>
    <scope>NUCLEOTIDE SEQUENCE [LARGE SCALE GENOMIC DNA]</scope>
    <source>
        <strain evidence="2 3">Neff</strain>
    </source>
</reference>
<feature type="compositionally biased region" description="Basic and acidic residues" evidence="1">
    <location>
        <begin position="423"/>
        <end position="437"/>
    </location>
</feature>
<dbReference type="RefSeq" id="XP_004335730.1">
    <property type="nucleotide sequence ID" value="XM_004335682.1"/>
</dbReference>
<proteinExistence type="predicted"/>
<feature type="region of interest" description="Disordered" evidence="1">
    <location>
        <begin position="257"/>
        <end position="301"/>
    </location>
</feature>
<feature type="region of interest" description="Disordered" evidence="1">
    <location>
        <begin position="338"/>
        <end position="393"/>
    </location>
</feature>
<sequence>MDLQSAVELVHGPEVYKFCEWGRHIVKEGSVRLLGGRRKSKNQDFHLVLFNDKIALFRVKAKGKRKGYKVLNIWEGHMLSCSPLECPPPTLPASSPSQGSTPPVNRLRAFSRNNTDNVLTSPRTVSPAHSSPRGRSVRNLREETETIDEECGLRLVEKEKEWIEYRVLFSSVTEKEDWIAKMKVLKVEFQGSEGSGDAKAISPDAVNALVWEKRYHLEVGIRTELKRVLDTTTHQLNEARDEIEALKKEREKLKKKVARLKEGKKKKEQREREKKEERKEVGRRAKERDRVQQAEEKKPKDRDWLNIGGRLRSLSSEIDEVIFQRFEHQDQVQQLRANNRPGGLSHSVEMPRVEESSDNNGAQPRTKNGDKGKSTTLGRKSMVTTHRRKERDRMLFLDLPFRATASSSTSRGGADASTTGGDEPPKPCSAREPRTRPDGAQGSPKPGLKRMDSSYIRRSLSLIGCTCSSWSTKMSGSITQAKIRSHLTTPATSVVTNPHSFAKIHIATQNPAKSTR</sequence>
<feature type="compositionally biased region" description="Low complexity" evidence="1">
    <location>
        <begin position="405"/>
        <end position="422"/>
    </location>
</feature>
<evidence type="ECO:0000313" key="2">
    <source>
        <dbReference type="EMBL" id="ELR13717.1"/>
    </source>
</evidence>
<dbReference type="Proteomes" id="UP000011083">
    <property type="component" value="Unassembled WGS sequence"/>
</dbReference>
<dbReference type="EMBL" id="KB008083">
    <property type="protein sequence ID" value="ELR13717.1"/>
    <property type="molecule type" value="Genomic_DNA"/>
</dbReference>
<protein>
    <recommendedName>
        <fullName evidence="4">PH domain-containing protein</fullName>
    </recommendedName>
</protein>
<feature type="compositionally biased region" description="Polar residues" evidence="1">
    <location>
        <begin position="374"/>
        <end position="384"/>
    </location>
</feature>
<dbReference type="GeneID" id="14914275"/>
<feature type="compositionally biased region" description="Polar residues" evidence="1">
    <location>
        <begin position="112"/>
        <end position="129"/>
    </location>
</feature>
<keyword evidence="3" id="KW-1185">Reference proteome</keyword>
<feature type="compositionally biased region" description="Basic residues" evidence="1">
    <location>
        <begin position="257"/>
        <end position="267"/>
    </location>
</feature>
<organism evidence="2 3">
    <name type="scientific">Acanthamoeba castellanii (strain ATCC 30010 / Neff)</name>
    <dbReference type="NCBI Taxonomy" id="1257118"/>
    <lineage>
        <taxon>Eukaryota</taxon>
        <taxon>Amoebozoa</taxon>
        <taxon>Discosea</taxon>
        <taxon>Longamoebia</taxon>
        <taxon>Centramoebida</taxon>
        <taxon>Acanthamoebidae</taxon>
        <taxon>Acanthamoeba</taxon>
    </lineage>
</organism>